<keyword evidence="5 10" id="KW-0472">Membrane</keyword>
<dbReference type="Pfam" id="PF01094">
    <property type="entry name" value="ANF_receptor"/>
    <property type="match status" value="1"/>
</dbReference>
<feature type="transmembrane region" description="Helical" evidence="10">
    <location>
        <begin position="579"/>
        <end position="599"/>
    </location>
</feature>
<feature type="region of interest" description="Disordered" evidence="9">
    <location>
        <begin position="610"/>
        <end position="683"/>
    </location>
</feature>
<feature type="transmembrane region" description="Helical" evidence="10">
    <location>
        <begin position="391"/>
        <end position="411"/>
    </location>
</feature>
<name>A0ABR4NLP1_9FUNG</name>
<keyword evidence="3 10" id="KW-1133">Transmembrane helix</keyword>
<accession>A0ABR4NLP1</accession>
<evidence type="ECO:0000256" key="2">
    <source>
        <dbReference type="ARBA" id="ARBA00022692"/>
    </source>
</evidence>
<keyword evidence="6" id="KW-0675">Receptor</keyword>
<evidence type="ECO:0000259" key="11">
    <source>
        <dbReference type="PROSITE" id="PS50259"/>
    </source>
</evidence>
<dbReference type="EMBL" id="JADGIZ020000001">
    <property type="protein sequence ID" value="KAL2920369.1"/>
    <property type="molecule type" value="Genomic_DNA"/>
</dbReference>
<dbReference type="PROSITE" id="PS50259">
    <property type="entry name" value="G_PROTEIN_RECEP_F3_4"/>
    <property type="match status" value="1"/>
</dbReference>
<evidence type="ECO:0000256" key="1">
    <source>
        <dbReference type="ARBA" id="ARBA00004141"/>
    </source>
</evidence>
<comment type="subcellular location">
    <subcellularLocation>
        <location evidence="1">Membrane</location>
        <topology evidence="1">Multi-pass membrane protein</topology>
    </subcellularLocation>
</comment>
<dbReference type="InterPro" id="IPR017978">
    <property type="entry name" value="GPCR_3_C"/>
</dbReference>
<feature type="transmembrane region" description="Helical" evidence="10">
    <location>
        <begin position="553"/>
        <end position="573"/>
    </location>
</feature>
<comment type="caution">
    <text evidence="12">The sequence shown here is derived from an EMBL/GenBank/DDBJ whole genome shotgun (WGS) entry which is preliminary data.</text>
</comment>
<organism evidence="12 13">
    <name type="scientific">Polyrhizophydium stewartii</name>
    <dbReference type="NCBI Taxonomy" id="2732419"/>
    <lineage>
        <taxon>Eukaryota</taxon>
        <taxon>Fungi</taxon>
        <taxon>Fungi incertae sedis</taxon>
        <taxon>Chytridiomycota</taxon>
        <taxon>Chytridiomycota incertae sedis</taxon>
        <taxon>Chytridiomycetes</taxon>
        <taxon>Rhizophydiales</taxon>
        <taxon>Rhizophydiales incertae sedis</taxon>
        <taxon>Polyrhizophydium</taxon>
    </lineage>
</organism>
<keyword evidence="2 10" id="KW-0812">Transmembrane</keyword>
<evidence type="ECO:0000256" key="6">
    <source>
        <dbReference type="ARBA" id="ARBA00023170"/>
    </source>
</evidence>
<feature type="transmembrane region" description="Helical" evidence="10">
    <location>
        <begin position="364"/>
        <end position="384"/>
    </location>
</feature>
<dbReference type="Pfam" id="PF00003">
    <property type="entry name" value="7tm_3"/>
    <property type="match status" value="1"/>
</dbReference>
<evidence type="ECO:0000256" key="7">
    <source>
        <dbReference type="ARBA" id="ARBA00023180"/>
    </source>
</evidence>
<evidence type="ECO:0000313" key="13">
    <source>
        <dbReference type="Proteomes" id="UP001527925"/>
    </source>
</evidence>
<dbReference type="Proteomes" id="UP001527925">
    <property type="component" value="Unassembled WGS sequence"/>
</dbReference>
<evidence type="ECO:0000256" key="8">
    <source>
        <dbReference type="ARBA" id="ARBA00023224"/>
    </source>
</evidence>
<keyword evidence="13" id="KW-1185">Reference proteome</keyword>
<evidence type="ECO:0000256" key="3">
    <source>
        <dbReference type="ARBA" id="ARBA00022989"/>
    </source>
</evidence>
<dbReference type="InterPro" id="IPR001828">
    <property type="entry name" value="ANF_lig-bd_rcpt"/>
</dbReference>
<evidence type="ECO:0000256" key="9">
    <source>
        <dbReference type="SAM" id="MobiDB-lite"/>
    </source>
</evidence>
<dbReference type="PANTHER" id="PTHR10519:SF20">
    <property type="entry name" value="G-PROTEIN COUPLED RECEPTOR 156-RELATED"/>
    <property type="match status" value="1"/>
</dbReference>
<dbReference type="Gene3D" id="3.40.50.2300">
    <property type="match status" value="1"/>
</dbReference>
<keyword evidence="7" id="KW-0325">Glycoprotein</keyword>
<feature type="transmembrane region" description="Helical" evidence="10">
    <location>
        <begin position="512"/>
        <end position="537"/>
    </location>
</feature>
<reference evidence="12 13" key="1">
    <citation type="submission" date="2023-09" db="EMBL/GenBank/DDBJ databases">
        <title>Pangenome analysis of Batrachochytrium dendrobatidis and related Chytrids.</title>
        <authorList>
            <person name="Yacoub M.N."/>
            <person name="Stajich J.E."/>
            <person name="James T.Y."/>
        </authorList>
    </citation>
    <scope>NUCLEOTIDE SEQUENCE [LARGE SCALE GENOMIC DNA]</scope>
    <source>
        <strain evidence="12 13">JEL0888</strain>
    </source>
</reference>
<dbReference type="InterPro" id="IPR002455">
    <property type="entry name" value="GPCR3_GABA-B"/>
</dbReference>
<dbReference type="PANTHER" id="PTHR10519">
    <property type="entry name" value="GABA-B RECEPTOR"/>
    <property type="match status" value="1"/>
</dbReference>
<feature type="transmembrane region" description="Helical" evidence="10">
    <location>
        <begin position="466"/>
        <end position="492"/>
    </location>
</feature>
<feature type="transmembrane region" description="Helical" evidence="10">
    <location>
        <begin position="423"/>
        <end position="445"/>
    </location>
</feature>
<evidence type="ECO:0000256" key="4">
    <source>
        <dbReference type="ARBA" id="ARBA00023040"/>
    </source>
</evidence>
<sequence>MLTPLFYRFVEMVSQDIMMMIAEFKYFGWQKTGVVYSATGEWPAAASLASRLFGENNIEVIASVTLPKYSGEASRLYFPQLKPTFEFLKSTRLRIFVGMIDPYNVIDTMMAANRTGIYGRDYVWIMDFPSYFSDDVQDRWDTPINLELLWSLPYPWMTVGPFFGDPLFQAWLPRFLAFGAWSVAAEPTLYPLMDVTQTDTTQQNYPDNMFFDDPGTNQLPSYFAMVGYDVGRALARTFEQLIVDSNADGRALANGSILPALTFDRIRNAFNISRSISGVAEFTTNGDPIANPFQVWQLTGANLNDFGTPTANVTIDPVTYEGVFSPDPSKFIWPAKRAFDDVPIDFPPIQVDQVIAKSASAIDLVVISMVVMLLCVLSAGVTYLKRLAPSTVAIAGIGLAVMQADVFTLIGRQRLLGCTLRPWPLVLGLAIVLSSICAKSLHLYALIGLRDTRLSFVTETLRSEHILAAVGIGILVALIPLAALTAVAPLTLQEVFNERTGGYSLACVGTSTTFALLSATAVWLGLLVLAIAVLAFLNRRLPEKIGYARRSSTAVAVIALIAGVCGLQTMSVTSAQLQFQYEIVCVAAGSLIVCALILWPPILKHIAMSQGKSKSGTQKSRKTNRGSRSSARSRPSVALPAIFINPPTNEQPEPVSQPPSDPGTEVERESIVGENFGPPSRTSVTAPMIAAKKCRRHKFDVSTISVGLEFVAEARQHTNHMMMRGAPAAMHRALSHSSHRSR</sequence>
<gene>
    <name evidence="12" type="ORF">HK105_200442</name>
</gene>
<protein>
    <recommendedName>
        <fullName evidence="11">G-protein coupled receptors family 3 profile domain-containing protein</fullName>
    </recommendedName>
</protein>
<feature type="domain" description="G-protein coupled receptors family 3 profile" evidence="11">
    <location>
        <begin position="361"/>
        <end position="602"/>
    </location>
</feature>
<proteinExistence type="predicted"/>
<keyword evidence="8" id="KW-0807">Transducer</keyword>
<keyword evidence="4" id="KW-0297">G-protein coupled receptor</keyword>
<feature type="compositionally biased region" description="Low complexity" evidence="9">
    <location>
        <begin position="626"/>
        <end position="636"/>
    </location>
</feature>
<evidence type="ECO:0000256" key="10">
    <source>
        <dbReference type="SAM" id="Phobius"/>
    </source>
</evidence>
<evidence type="ECO:0000256" key="5">
    <source>
        <dbReference type="ARBA" id="ARBA00023136"/>
    </source>
</evidence>
<dbReference type="SUPFAM" id="SSF53822">
    <property type="entry name" value="Periplasmic binding protein-like I"/>
    <property type="match status" value="1"/>
</dbReference>
<dbReference type="InterPro" id="IPR028082">
    <property type="entry name" value="Peripla_BP_I"/>
</dbReference>
<evidence type="ECO:0000313" key="12">
    <source>
        <dbReference type="EMBL" id="KAL2920369.1"/>
    </source>
</evidence>